<name>A0A0S4JMQ9_BODSA</name>
<reference evidence="5" key="1">
    <citation type="submission" date="2015-09" db="EMBL/GenBank/DDBJ databases">
        <authorList>
            <consortium name="Pathogen Informatics"/>
        </authorList>
    </citation>
    <scope>NUCLEOTIDE SEQUENCE [LARGE SCALE GENOMIC DNA]</scope>
    <source>
        <strain evidence="5">Lake Konstanz</strain>
    </source>
</reference>
<feature type="domain" description="AB hydrolase-1" evidence="3">
    <location>
        <begin position="77"/>
        <end position="315"/>
    </location>
</feature>
<dbReference type="Proteomes" id="UP000051952">
    <property type="component" value="Unassembled WGS sequence"/>
</dbReference>
<dbReference type="VEuPathDB" id="TriTrypDB:BSAL_32020"/>
<dbReference type="EMBL" id="CYKH01001924">
    <property type="protein sequence ID" value="CUG91429.1"/>
    <property type="molecule type" value="Genomic_DNA"/>
</dbReference>
<evidence type="ECO:0000256" key="2">
    <source>
        <dbReference type="SAM" id="MobiDB-lite"/>
    </source>
</evidence>
<dbReference type="AlphaFoldDB" id="A0A0S4JMQ9"/>
<gene>
    <name evidence="4" type="ORF">BSAL_32020</name>
</gene>
<dbReference type="GO" id="GO:0042171">
    <property type="term" value="F:lysophosphatidic acid acyltransferase activity"/>
    <property type="evidence" value="ECO:0007669"/>
    <property type="project" value="TreeGrafter"/>
</dbReference>
<keyword evidence="5" id="KW-1185">Reference proteome</keyword>
<protein>
    <recommendedName>
        <fullName evidence="3">AB hydrolase-1 domain-containing protein</fullName>
    </recommendedName>
</protein>
<dbReference type="InterPro" id="IPR029058">
    <property type="entry name" value="AB_hydrolase_fold"/>
</dbReference>
<dbReference type="PANTHER" id="PTHR42886">
    <property type="entry name" value="RE40534P-RELATED"/>
    <property type="match status" value="1"/>
</dbReference>
<dbReference type="PANTHER" id="PTHR42886:SF29">
    <property type="entry name" value="PUMMELIG, ISOFORM A"/>
    <property type="match status" value="1"/>
</dbReference>
<proteinExistence type="inferred from homology"/>
<organism evidence="4 5">
    <name type="scientific">Bodo saltans</name>
    <name type="common">Flagellated protozoan</name>
    <dbReference type="NCBI Taxonomy" id="75058"/>
    <lineage>
        <taxon>Eukaryota</taxon>
        <taxon>Discoba</taxon>
        <taxon>Euglenozoa</taxon>
        <taxon>Kinetoplastea</taxon>
        <taxon>Metakinetoplastina</taxon>
        <taxon>Eubodonida</taxon>
        <taxon>Bodonidae</taxon>
        <taxon>Bodo</taxon>
    </lineage>
</organism>
<dbReference type="InterPro" id="IPR000073">
    <property type="entry name" value="AB_hydrolase_1"/>
</dbReference>
<comment type="similarity">
    <text evidence="1">Belongs to the peptidase S33 family. ABHD4/ABHD5 subfamily.</text>
</comment>
<dbReference type="GO" id="GO:0006654">
    <property type="term" value="P:phosphatidic acid biosynthetic process"/>
    <property type="evidence" value="ECO:0007669"/>
    <property type="project" value="TreeGrafter"/>
</dbReference>
<feature type="compositionally biased region" description="Basic and acidic residues" evidence="2">
    <location>
        <begin position="1"/>
        <end position="11"/>
    </location>
</feature>
<evidence type="ECO:0000256" key="1">
    <source>
        <dbReference type="ARBA" id="ARBA00038097"/>
    </source>
</evidence>
<dbReference type="GO" id="GO:0052689">
    <property type="term" value="F:carboxylic ester hydrolase activity"/>
    <property type="evidence" value="ECO:0007669"/>
    <property type="project" value="TreeGrafter"/>
</dbReference>
<dbReference type="GO" id="GO:0055088">
    <property type="term" value="P:lipid homeostasis"/>
    <property type="evidence" value="ECO:0007669"/>
    <property type="project" value="TreeGrafter"/>
</dbReference>
<dbReference type="OrthoDB" id="7457040at2759"/>
<evidence type="ECO:0000259" key="3">
    <source>
        <dbReference type="Pfam" id="PF12697"/>
    </source>
</evidence>
<evidence type="ECO:0000313" key="4">
    <source>
        <dbReference type="EMBL" id="CUG91429.1"/>
    </source>
</evidence>
<dbReference type="Gene3D" id="3.40.50.1820">
    <property type="entry name" value="alpha/beta hydrolase"/>
    <property type="match status" value="1"/>
</dbReference>
<sequence length="482" mass="54870">MVPGPELHEGSTEGAHQRPSRSRYLQWVPTDEHQVRTVEQRLLSGLSYTQRSLSGINTISTPCWDCSERDGGKKHTVVLIHGFADGVGSWAKNWEYLSRNYNVHAIDLPGFGRSLRERRLFGSPHEAMRYYHDALHNWFGEVGIPPNQPITVVGHSFGGYVSTRYTMEMLWRKRKLEDALEAPVTEHNLLASPLLNPRTQEEPSSFFKKYFVKARSTTVSSESPPPMTSWMPTTNKRLTPPPNIVQLVLADPWGVPPAVREQQPMNIRRKVIFHMFYRFAPLATLRYAGPWGPSLLERMRPDYANRWNHLPDPYIYYDYKYHTNAQLPPTGELAFQACCEGMAFAKEPLLEYFPRMLRRISTGIDSIHHDDVTCSKPPSTSLLHQREATSNDMTTTPAAALPSAVPQGQRRTALRHLTLLYGEETWMDTAMYQQLMDEVRRDGTVGSVHMDAITKAGHQLNADNADEFNVKLSEAIRRGSLD</sequence>
<accession>A0A0S4JMQ9</accession>
<feature type="region of interest" description="Disordered" evidence="2">
    <location>
        <begin position="1"/>
        <end position="22"/>
    </location>
</feature>
<evidence type="ECO:0000313" key="5">
    <source>
        <dbReference type="Proteomes" id="UP000051952"/>
    </source>
</evidence>
<dbReference type="Pfam" id="PF12697">
    <property type="entry name" value="Abhydrolase_6"/>
    <property type="match status" value="1"/>
</dbReference>
<dbReference type="SUPFAM" id="SSF53474">
    <property type="entry name" value="alpha/beta-Hydrolases"/>
    <property type="match status" value="1"/>
</dbReference>